<dbReference type="HOGENOM" id="CLU_023330_4_0_1"/>
<sequence>MAQEAAAVKDQVELSMRLLRHLSINSLATNLAFSPLSLHAVLALLATAAAGPTRDQIVAFLGPSGADAHTALASKAAATGILPSAAAPTRRDEEEEEEEEEDEEAWKWKTEVRSARHGRLGRRISPHQPRLRRRGRLAVQGLPPSRASAIAEIGEWFSSESRGLFNDDGILSADAISDDESADPFVFLANSLYFNCYWHAPFFPSHTKEGVFHVVSPGGGGGHGHDVTVPFMTGSHQHASMDIGCHPGFTVLSMTYFTGGAGGPHKFAMYIYLPDDRDGLPELVRKLGSDPASFLHKSIVVPDRPVTVGELRIPKFEISLKLEASCESCLLRDLELELPFLPGESSFSGMLLDSPTQGSMAVSSILHKDGGCCGHAVGEMLGFALTDDDQVVDFVDDHPFLFFIMEEKSGLVMFAGQVVNPSLH</sequence>
<dbReference type="AlphaFoldDB" id="A0A0D9WII8"/>
<dbReference type="SMART" id="SM00093">
    <property type="entry name" value="SERPIN"/>
    <property type="match status" value="1"/>
</dbReference>
<dbReference type="InterPro" id="IPR042185">
    <property type="entry name" value="Serpin_sf_2"/>
</dbReference>
<dbReference type="InterPro" id="IPR000215">
    <property type="entry name" value="Serpin_fam"/>
</dbReference>
<proteinExistence type="inferred from homology"/>
<dbReference type="PANTHER" id="PTHR11461:SF330">
    <property type="entry name" value="OS05G0511800 PROTEIN"/>
    <property type="match status" value="1"/>
</dbReference>
<dbReference type="EnsemblPlants" id="LPERR05G18340.1">
    <property type="protein sequence ID" value="LPERR05G18340.1"/>
    <property type="gene ID" value="LPERR05G18340"/>
</dbReference>
<feature type="compositionally biased region" description="Acidic residues" evidence="3">
    <location>
        <begin position="93"/>
        <end position="104"/>
    </location>
</feature>
<dbReference type="STRING" id="77586.A0A0D9WII8"/>
<dbReference type="InterPro" id="IPR023796">
    <property type="entry name" value="Serpin_dom"/>
</dbReference>
<evidence type="ECO:0000313" key="5">
    <source>
        <dbReference type="EnsemblPlants" id="LPERR05G18340.1"/>
    </source>
</evidence>
<feature type="domain" description="Serpin" evidence="4">
    <location>
        <begin position="16"/>
        <end position="421"/>
    </location>
</feature>
<reference evidence="5 6" key="1">
    <citation type="submission" date="2012-08" db="EMBL/GenBank/DDBJ databases">
        <title>Oryza genome evolution.</title>
        <authorList>
            <person name="Wing R.A."/>
        </authorList>
    </citation>
    <scope>NUCLEOTIDE SEQUENCE</scope>
</reference>
<protein>
    <recommendedName>
        <fullName evidence="4">Serpin domain-containing protein</fullName>
    </recommendedName>
</protein>
<dbReference type="GO" id="GO:0004867">
    <property type="term" value="F:serine-type endopeptidase inhibitor activity"/>
    <property type="evidence" value="ECO:0007669"/>
    <property type="project" value="InterPro"/>
</dbReference>
<name>A0A0D9WII8_9ORYZ</name>
<dbReference type="Gene3D" id="2.30.39.10">
    <property type="entry name" value="Alpha-1-antitrypsin, domain 1"/>
    <property type="match status" value="1"/>
</dbReference>
<dbReference type="InterPro" id="IPR036186">
    <property type="entry name" value="Serpin_sf"/>
</dbReference>
<feature type="region of interest" description="Disordered" evidence="3">
    <location>
        <begin position="83"/>
        <end position="106"/>
    </location>
</feature>
<dbReference type="PANTHER" id="PTHR11461">
    <property type="entry name" value="SERINE PROTEASE INHIBITOR, SERPIN"/>
    <property type="match status" value="1"/>
</dbReference>
<evidence type="ECO:0000256" key="1">
    <source>
        <dbReference type="ARBA" id="ARBA00009500"/>
    </source>
</evidence>
<dbReference type="Proteomes" id="UP000032180">
    <property type="component" value="Chromosome 5"/>
</dbReference>
<dbReference type="eggNOG" id="KOG2392">
    <property type="taxonomic scope" value="Eukaryota"/>
</dbReference>
<dbReference type="Pfam" id="PF00079">
    <property type="entry name" value="Serpin"/>
    <property type="match status" value="2"/>
</dbReference>
<reference evidence="5" key="3">
    <citation type="submission" date="2015-04" db="UniProtKB">
        <authorList>
            <consortium name="EnsemblPlants"/>
        </authorList>
    </citation>
    <scope>IDENTIFICATION</scope>
</reference>
<comment type="similarity">
    <text evidence="1 2">Belongs to the serpin family.</text>
</comment>
<dbReference type="SUPFAM" id="SSF56574">
    <property type="entry name" value="Serpins"/>
    <property type="match status" value="1"/>
</dbReference>
<accession>A0A0D9WII8</accession>
<dbReference type="Gene3D" id="3.30.497.10">
    <property type="entry name" value="Antithrombin, subunit I, domain 2"/>
    <property type="match status" value="2"/>
</dbReference>
<evidence type="ECO:0000256" key="3">
    <source>
        <dbReference type="SAM" id="MobiDB-lite"/>
    </source>
</evidence>
<evidence type="ECO:0000313" key="6">
    <source>
        <dbReference type="Proteomes" id="UP000032180"/>
    </source>
</evidence>
<dbReference type="GO" id="GO:0005615">
    <property type="term" value="C:extracellular space"/>
    <property type="evidence" value="ECO:0007669"/>
    <property type="project" value="InterPro"/>
</dbReference>
<keyword evidence="6" id="KW-1185">Reference proteome</keyword>
<dbReference type="InterPro" id="IPR042178">
    <property type="entry name" value="Serpin_sf_1"/>
</dbReference>
<evidence type="ECO:0000259" key="4">
    <source>
        <dbReference type="SMART" id="SM00093"/>
    </source>
</evidence>
<reference evidence="6" key="2">
    <citation type="submission" date="2013-12" db="EMBL/GenBank/DDBJ databases">
        <authorList>
            <person name="Yu Y."/>
            <person name="Lee S."/>
            <person name="de Baynast K."/>
            <person name="Wissotski M."/>
            <person name="Liu L."/>
            <person name="Talag J."/>
            <person name="Goicoechea J."/>
            <person name="Angelova A."/>
            <person name="Jetty R."/>
            <person name="Kudrna D."/>
            <person name="Golser W."/>
            <person name="Rivera L."/>
            <person name="Zhang J."/>
            <person name="Wing R."/>
        </authorList>
    </citation>
    <scope>NUCLEOTIDE SEQUENCE</scope>
</reference>
<evidence type="ECO:0000256" key="2">
    <source>
        <dbReference type="RuleBase" id="RU000411"/>
    </source>
</evidence>
<dbReference type="Gramene" id="LPERR05G18340.1">
    <property type="protein sequence ID" value="LPERR05G18340.1"/>
    <property type="gene ID" value="LPERR05G18340"/>
</dbReference>
<organism evidence="5 6">
    <name type="scientific">Leersia perrieri</name>
    <dbReference type="NCBI Taxonomy" id="77586"/>
    <lineage>
        <taxon>Eukaryota</taxon>
        <taxon>Viridiplantae</taxon>
        <taxon>Streptophyta</taxon>
        <taxon>Embryophyta</taxon>
        <taxon>Tracheophyta</taxon>
        <taxon>Spermatophyta</taxon>
        <taxon>Magnoliopsida</taxon>
        <taxon>Liliopsida</taxon>
        <taxon>Poales</taxon>
        <taxon>Poaceae</taxon>
        <taxon>BOP clade</taxon>
        <taxon>Oryzoideae</taxon>
        <taxon>Oryzeae</taxon>
        <taxon>Oryzinae</taxon>
        <taxon>Leersia</taxon>
    </lineage>
</organism>